<dbReference type="GO" id="GO:0003676">
    <property type="term" value="F:nucleic acid binding"/>
    <property type="evidence" value="ECO:0007669"/>
    <property type="project" value="InterPro"/>
</dbReference>
<feature type="domain" description="RNase H type-1" evidence="1">
    <location>
        <begin position="13"/>
        <end position="132"/>
    </location>
</feature>
<dbReference type="GO" id="GO:0004523">
    <property type="term" value="F:RNA-DNA hybrid ribonuclease activity"/>
    <property type="evidence" value="ECO:0007669"/>
    <property type="project" value="InterPro"/>
</dbReference>
<dbReference type="AlphaFoldDB" id="A0A9W7LWZ5"/>
<accession>A0A9W7LWZ5</accession>
<dbReference type="PANTHER" id="PTHR47074:SF61">
    <property type="entry name" value="RNASE H TYPE-1 DOMAIN-CONTAINING PROTEIN"/>
    <property type="match status" value="1"/>
</dbReference>
<dbReference type="PANTHER" id="PTHR47074">
    <property type="entry name" value="BNAC02G40300D PROTEIN"/>
    <property type="match status" value="1"/>
</dbReference>
<dbReference type="CDD" id="cd06222">
    <property type="entry name" value="RNase_H_like"/>
    <property type="match status" value="1"/>
</dbReference>
<dbReference type="InterPro" id="IPR036397">
    <property type="entry name" value="RNaseH_sf"/>
</dbReference>
<keyword evidence="3" id="KW-1185">Reference proteome</keyword>
<dbReference type="InterPro" id="IPR044730">
    <property type="entry name" value="RNase_H-like_dom_plant"/>
</dbReference>
<sequence length="165" mass="18018">MATSPTSMVKISVDVAFSQNQNVSVSGVVVRDEGGHLLGACHHRTARVQSTFAAEAFAMVHGLEFAADLGFSSVVVEGDSRTIIKRLKSSAPDYSEIGPIVSTAKSIKDRFARCWFRQVCRSMNRAAHALARIGMDSSDDRFWIEEALPAVVSYVAEDRRNLESP</sequence>
<protein>
    <recommendedName>
        <fullName evidence="1">RNase H type-1 domain-containing protein</fullName>
    </recommendedName>
</protein>
<dbReference type="Pfam" id="PF13456">
    <property type="entry name" value="RVT_3"/>
    <property type="match status" value="1"/>
</dbReference>
<dbReference type="SUPFAM" id="SSF53098">
    <property type="entry name" value="Ribonuclease H-like"/>
    <property type="match status" value="1"/>
</dbReference>
<dbReference type="OrthoDB" id="948036at2759"/>
<dbReference type="InterPro" id="IPR002156">
    <property type="entry name" value="RNaseH_domain"/>
</dbReference>
<reference evidence="2" key="1">
    <citation type="submission" date="2023-05" db="EMBL/GenBank/DDBJ databases">
        <title>Genome and transcriptome analyses reveal genes involved in the formation of fine ridges on petal epidermal cells in Hibiscus trionum.</title>
        <authorList>
            <person name="Koshimizu S."/>
            <person name="Masuda S."/>
            <person name="Ishii T."/>
            <person name="Shirasu K."/>
            <person name="Hoshino A."/>
            <person name="Arita M."/>
        </authorList>
    </citation>
    <scope>NUCLEOTIDE SEQUENCE</scope>
    <source>
        <strain evidence="2">Hamamatsu line</strain>
    </source>
</reference>
<dbReference type="Proteomes" id="UP001165190">
    <property type="component" value="Unassembled WGS sequence"/>
</dbReference>
<proteinExistence type="predicted"/>
<comment type="caution">
    <text evidence="2">The sequence shown here is derived from an EMBL/GenBank/DDBJ whole genome shotgun (WGS) entry which is preliminary data.</text>
</comment>
<dbReference type="Gene3D" id="3.30.420.10">
    <property type="entry name" value="Ribonuclease H-like superfamily/Ribonuclease H"/>
    <property type="match status" value="1"/>
</dbReference>
<organism evidence="2 3">
    <name type="scientific">Hibiscus trionum</name>
    <name type="common">Flower of an hour</name>
    <dbReference type="NCBI Taxonomy" id="183268"/>
    <lineage>
        <taxon>Eukaryota</taxon>
        <taxon>Viridiplantae</taxon>
        <taxon>Streptophyta</taxon>
        <taxon>Embryophyta</taxon>
        <taxon>Tracheophyta</taxon>
        <taxon>Spermatophyta</taxon>
        <taxon>Magnoliopsida</taxon>
        <taxon>eudicotyledons</taxon>
        <taxon>Gunneridae</taxon>
        <taxon>Pentapetalae</taxon>
        <taxon>rosids</taxon>
        <taxon>malvids</taxon>
        <taxon>Malvales</taxon>
        <taxon>Malvaceae</taxon>
        <taxon>Malvoideae</taxon>
        <taxon>Hibiscus</taxon>
    </lineage>
</organism>
<name>A0A9W7LWZ5_HIBTR</name>
<evidence type="ECO:0000259" key="1">
    <source>
        <dbReference type="Pfam" id="PF13456"/>
    </source>
</evidence>
<dbReference type="EMBL" id="BSYR01000017">
    <property type="protein sequence ID" value="GMI80897.1"/>
    <property type="molecule type" value="Genomic_DNA"/>
</dbReference>
<dbReference type="InterPro" id="IPR012337">
    <property type="entry name" value="RNaseH-like_sf"/>
</dbReference>
<evidence type="ECO:0000313" key="2">
    <source>
        <dbReference type="EMBL" id="GMI80897.1"/>
    </source>
</evidence>
<gene>
    <name evidence="2" type="ORF">HRI_001759000</name>
</gene>
<dbReference type="InterPro" id="IPR052929">
    <property type="entry name" value="RNase_H-like_EbsB-rel"/>
</dbReference>
<evidence type="ECO:0000313" key="3">
    <source>
        <dbReference type="Proteomes" id="UP001165190"/>
    </source>
</evidence>